<evidence type="ECO:0000313" key="2">
    <source>
        <dbReference type="EMBL" id="EKB48611.1"/>
    </source>
</evidence>
<dbReference type="Proteomes" id="UP000004478">
    <property type="component" value="Unassembled WGS sequence"/>
</dbReference>
<proteinExistence type="predicted"/>
<dbReference type="GO" id="GO:0016757">
    <property type="term" value="F:glycosyltransferase activity"/>
    <property type="evidence" value="ECO:0007669"/>
    <property type="project" value="InterPro"/>
</dbReference>
<evidence type="ECO:0000313" key="3">
    <source>
        <dbReference type="Proteomes" id="UP000004478"/>
    </source>
</evidence>
<feature type="domain" description="Glycosyl transferase family 1" evidence="1">
    <location>
        <begin position="200"/>
        <end position="291"/>
    </location>
</feature>
<accession>K1L1H7</accession>
<dbReference type="Gene3D" id="3.40.50.2000">
    <property type="entry name" value="Glycogen Phosphorylase B"/>
    <property type="match status" value="2"/>
</dbReference>
<gene>
    <name evidence="2" type="ORF">B879_02769</name>
</gene>
<dbReference type="AlphaFoldDB" id="K1L1H7"/>
<sequence>MSEFSILYFAFVGNHFGGVEQKIMGQFDALVKIHPQTYLYLVSTDAPNDALNKEIHARENIYSLVNTIKKNPFKRRREKFSMIEKELQKYSPKDTVIYFRYPNADFLFLKFLKNISEYKIITEHQEIENTFLKGKFNGNYLRNFFELIWGKAVRNHISGFVGVTEEISNFQTRINGRQFKPSISIGNPININAYPLRSPSNDDVKRINILFVGSGFKTHGLFRLITSIAKYKEAISEKGFNLKVKVVGNSAEMSFNKNLVLKYQLEDIFEFCGFKTKNELNKLFDWADIGVGSLGLHRIGLNESSTLKAREYVCRGLPFFWSTRDIDISNECDFIHSVEPNDKEFDILGVINFAIKMKADNSIRFNMRQHASTYLSNEVKMKNLFQFLNKQMSND</sequence>
<name>K1L1H7_CECL9</name>
<reference evidence="2 3" key="1">
    <citation type="journal article" date="2012" name="J. Bacteriol.">
        <title>Draft Genome Sequence of Cecembia lonarensis Strain LW9T, Isolated from Lonar Lake, a Haloalkaline Lake in India.</title>
        <authorList>
            <person name="Shivaji S."/>
            <person name="Ara S."/>
            <person name="Singh A."/>
            <person name="Pinnaka A.K."/>
        </authorList>
    </citation>
    <scope>NUCLEOTIDE SEQUENCE [LARGE SCALE GENOMIC DNA]</scope>
    <source>
        <strain evidence="2 3">LW9</strain>
    </source>
</reference>
<dbReference type="InterPro" id="IPR001296">
    <property type="entry name" value="Glyco_trans_1"/>
</dbReference>
<protein>
    <recommendedName>
        <fullName evidence="1">Glycosyl transferase family 1 domain-containing protein</fullName>
    </recommendedName>
</protein>
<organism evidence="2 3">
    <name type="scientific">Cecembia lonarensis (strain CCUG 58316 / KCTC 22772 / LW9)</name>
    <dbReference type="NCBI Taxonomy" id="1225176"/>
    <lineage>
        <taxon>Bacteria</taxon>
        <taxon>Pseudomonadati</taxon>
        <taxon>Bacteroidota</taxon>
        <taxon>Cytophagia</taxon>
        <taxon>Cytophagales</taxon>
        <taxon>Cyclobacteriaceae</taxon>
        <taxon>Cecembia</taxon>
    </lineage>
</organism>
<dbReference type="EMBL" id="AMGM01000047">
    <property type="protein sequence ID" value="EKB48611.1"/>
    <property type="molecule type" value="Genomic_DNA"/>
</dbReference>
<comment type="caution">
    <text evidence="2">The sequence shown here is derived from an EMBL/GenBank/DDBJ whole genome shotgun (WGS) entry which is preliminary data.</text>
</comment>
<dbReference type="Pfam" id="PF00534">
    <property type="entry name" value="Glycos_transf_1"/>
    <property type="match status" value="1"/>
</dbReference>
<evidence type="ECO:0000259" key="1">
    <source>
        <dbReference type="Pfam" id="PF00534"/>
    </source>
</evidence>
<keyword evidence="3" id="KW-1185">Reference proteome</keyword>
<dbReference type="SUPFAM" id="SSF53756">
    <property type="entry name" value="UDP-Glycosyltransferase/glycogen phosphorylase"/>
    <property type="match status" value="1"/>
</dbReference>